<name>A0A4Q0P5V6_9FLAO</name>
<sequence length="80" mass="9134">MLVQPNEYIMKNVITIFALSFIAFNSVSCREEKETVVVKEVQVENTSSDREGILERTAKKVDNEVNKEIDQKIETIGDDN</sequence>
<evidence type="ECO:0000313" key="2">
    <source>
        <dbReference type="Proteomes" id="UP000289238"/>
    </source>
</evidence>
<comment type="caution">
    <text evidence="1">The sequence shown here is derived from an EMBL/GenBank/DDBJ whole genome shotgun (WGS) entry which is preliminary data.</text>
</comment>
<dbReference type="Proteomes" id="UP000289238">
    <property type="component" value="Unassembled WGS sequence"/>
</dbReference>
<keyword evidence="2" id="KW-1185">Reference proteome</keyword>
<proteinExistence type="predicted"/>
<reference evidence="1 2" key="1">
    <citation type="submission" date="2018-07" db="EMBL/GenBank/DDBJ databases">
        <title>Leeuwenhoekiella genomics.</title>
        <authorList>
            <person name="Tahon G."/>
            <person name="Willems A."/>
        </authorList>
    </citation>
    <scope>NUCLEOTIDE SEQUENCE [LARGE SCALE GENOMIC DNA]</scope>
    <source>
        <strain evidence="1 2">LMG 22550</strain>
    </source>
</reference>
<dbReference type="AlphaFoldDB" id="A0A4Q0P5V6"/>
<accession>A0A4Q0P5V6</accession>
<gene>
    <name evidence="1" type="ORF">DSM00_2293</name>
</gene>
<dbReference type="EMBL" id="QOVM01000005">
    <property type="protein sequence ID" value="RXG21446.1"/>
    <property type="molecule type" value="Genomic_DNA"/>
</dbReference>
<organism evidence="1 2">
    <name type="scientific">Leeuwenhoekiella aequorea</name>
    <dbReference type="NCBI Taxonomy" id="283736"/>
    <lineage>
        <taxon>Bacteria</taxon>
        <taxon>Pseudomonadati</taxon>
        <taxon>Bacteroidota</taxon>
        <taxon>Flavobacteriia</taxon>
        <taxon>Flavobacteriales</taxon>
        <taxon>Flavobacteriaceae</taxon>
        <taxon>Leeuwenhoekiella</taxon>
    </lineage>
</organism>
<evidence type="ECO:0000313" key="1">
    <source>
        <dbReference type="EMBL" id="RXG21446.1"/>
    </source>
</evidence>
<protein>
    <submittedName>
        <fullName evidence="1">Uncharacterized protein</fullName>
    </submittedName>
</protein>